<feature type="transmembrane region" description="Helical" evidence="6">
    <location>
        <begin position="35"/>
        <end position="55"/>
    </location>
</feature>
<dbReference type="STRING" id="1004.SAMN05661012_04668"/>
<keyword evidence="2" id="KW-1003">Cell membrane</keyword>
<feature type="transmembrane region" description="Helical" evidence="6">
    <location>
        <begin position="122"/>
        <end position="141"/>
    </location>
</feature>
<name>A0A1K1S383_9BACT</name>
<keyword evidence="10" id="KW-1185">Reference proteome</keyword>
<evidence type="ECO:0000313" key="7">
    <source>
        <dbReference type="EMBL" id="SFW78543.1"/>
    </source>
</evidence>
<dbReference type="EMBL" id="FPIZ01000016">
    <property type="protein sequence ID" value="SFW78543.1"/>
    <property type="molecule type" value="Genomic_DNA"/>
</dbReference>
<protein>
    <submittedName>
        <fullName evidence="7">4-hydroxybenzoate polyprenyltransferase</fullName>
    </submittedName>
    <submittedName>
        <fullName evidence="8">UbiA prenyltransferase family protein</fullName>
    </submittedName>
</protein>
<evidence type="ECO:0000256" key="6">
    <source>
        <dbReference type="SAM" id="Phobius"/>
    </source>
</evidence>
<comment type="subcellular location">
    <subcellularLocation>
        <location evidence="1">Membrane</location>
        <topology evidence="1">Multi-pass membrane protein</topology>
    </subcellularLocation>
</comment>
<gene>
    <name evidence="7" type="ORF">SAMN05661012_04668</name>
    <name evidence="8" type="ORF">SR876_25200</name>
</gene>
<dbReference type="RefSeq" id="WP_072363631.1">
    <property type="nucleotide sequence ID" value="NZ_CP139972.1"/>
</dbReference>
<reference evidence="8 10" key="2">
    <citation type="submission" date="2023-11" db="EMBL/GenBank/DDBJ databases">
        <title>MicrobeMod: A computational toolkit for identifying prokaryotic methylation and restriction-modification with nanopore sequencing.</title>
        <authorList>
            <person name="Crits-Christoph A."/>
            <person name="Kang S.C."/>
            <person name="Lee H."/>
            <person name="Ostrov N."/>
        </authorList>
    </citation>
    <scope>NUCLEOTIDE SEQUENCE [LARGE SCALE GENOMIC DNA]</scope>
    <source>
        <strain evidence="8 10">ATCC 23090</strain>
    </source>
</reference>
<keyword evidence="5 6" id="KW-0472">Membrane</keyword>
<dbReference type="InterPro" id="IPR044878">
    <property type="entry name" value="UbiA_sf"/>
</dbReference>
<dbReference type="Gene3D" id="1.10.357.140">
    <property type="entry name" value="UbiA prenyltransferase"/>
    <property type="match status" value="1"/>
</dbReference>
<evidence type="ECO:0000313" key="8">
    <source>
        <dbReference type="EMBL" id="WQG88230.1"/>
    </source>
</evidence>
<dbReference type="GO" id="GO:0016765">
    <property type="term" value="F:transferase activity, transferring alkyl or aryl (other than methyl) groups"/>
    <property type="evidence" value="ECO:0007669"/>
    <property type="project" value="InterPro"/>
</dbReference>
<proteinExistence type="predicted"/>
<dbReference type="Proteomes" id="UP000183788">
    <property type="component" value="Unassembled WGS sequence"/>
</dbReference>
<sequence>MKYLILLRPKHWVKNLFLFVPYFFSGSFFNLKGLFFLFIGSLAFSFMASSIYIVNDWFDINFDKMHPVKCNRPLASGLISKKIAAIIICSLIVLSHTLGCILTIRFLIVLDIYFIVNLFYSIGLKNISVLDIFILATGFVLRLIAGGVIAAVALSEWIIVMVFLLALFLAIAKRRDEVLISLTLGKEIRKANKGYNLDFLNVLLALVASAIVISYLIYTLSPDTILRMGSHKLYYTFVFVLSGLFRYLQLTYVYHDTGSPVKVFYTDRFIQISVVLWILTFFTIIYCKDFLDYMIGP</sequence>
<organism evidence="7 9">
    <name type="scientific">Chitinophaga sancti</name>
    <dbReference type="NCBI Taxonomy" id="1004"/>
    <lineage>
        <taxon>Bacteria</taxon>
        <taxon>Pseudomonadati</taxon>
        <taxon>Bacteroidota</taxon>
        <taxon>Chitinophagia</taxon>
        <taxon>Chitinophagales</taxon>
        <taxon>Chitinophagaceae</taxon>
        <taxon>Chitinophaga</taxon>
    </lineage>
</organism>
<feature type="transmembrane region" description="Helical" evidence="6">
    <location>
        <begin position="269"/>
        <end position="287"/>
    </location>
</feature>
<dbReference type="Pfam" id="PF01040">
    <property type="entry name" value="UbiA"/>
    <property type="match status" value="1"/>
</dbReference>
<evidence type="ECO:0000256" key="1">
    <source>
        <dbReference type="ARBA" id="ARBA00004141"/>
    </source>
</evidence>
<feature type="transmembrane region" description="Helical" evidence="6">
    <location>
        <begin position="12"/>
        <end position="29"/>
    </location>
</feature>
<dbReference type="OrthoDB" id="9803632at2"/>
<evidence type="ECO:0000256" key="5">
    <source>
        <dbReference type="ARBA" id="ARBA00023136"/>
    </source>
</evidence>
<dbReference type="CDD" id="cd13963">
    <property type="entry name" value="PT_UbiA_2"/>
    <property type="match status" value="1"/>
</dbReference>
<dbReference type="EMBL" id="CP140154">
    <property type="protein sequence ID" value="WQG88230.1"/>
    <property type="molecule type" value="Genomic_DNA"/>
</dbReference>
<accession>A0A1K1S383</accession>
<feature type="transmembrane region" description="Helical" evidence="6">
    <location>
        <begin position="233"/>
        <end position="249"/>
    </location>
</feature>
<dbReference type="InterPro" id="IPR000537">
    <property type="entry name" value="UbiA_prenyltransferase"/>
</dbReference>
<keyword evidence="4 6" id="KW-1133">Transmembrane helix</keyword>
<dbReference type="AlphaFoldDB" id="A0A1K1S383"/>
<dbReference type="GO" id="GO:0016020">
    <property type="term" value="C:membrane"/>
    <property type="evidence" value="ECO:0007669"/>
    <property type="project" value="UniProtKB-SubCell"/>
</dbReference>
<feature type="transmembrane region" description="Helical" evidence="6">
    <location>
        <begin position="148"/>
        <end position="172"/>
    </location>
</feature>
<keyword evidence="3 6" id="KW-0812">Transmembrane</keyword>
<evidence type="ECO:0000256" key="4">
    <source>
        <dbReference type="ARBA" id="ARBA00022989"/>
    </source>
</evidence>
<dbReference type="Proteomes" id="UP001326715">
    <property type="component" value="Chromosome"/>
</dbReference>
<reference evidence="7 9" key="1">
    <citation type="submission" date="2016-11" db="EMBL/GenBank/DDBJ databases">
        <authorList>
            <person name="Jaros S."/>
            <person name="Januszkiewicz K."/>
            <person name="Wedrychowicz H."/>
        </authorList>
    </citation>
    <scope>NUCLEOTIDE SEQUENCE [LARGE SCALE GENOMIC DNA]</scope>
    <source>
        <strain evidence="7 9">DSM 784</strain>
    </source>
</reference>
<feature type="transmembrane region" description="Helical" evidence="6">
    <location>
        <begin position="199"/>
        <end position="221"/>
    </location>
</feature>
<feature type="transmembrane region" description="Helical" evidence="6">
    <location>
        <begin position="83"/>
        <end position="116"/>
    </location>
</feature>
<keyword evidence="7" id="KW-0808">Transferase</keyword>
<evidence type="ECO:0000313" key="10">
    <source>
        <dbReference type="Proteomes" id="UP001326715"/>
    </source>
</evidence>
<evidence type="ECO:0000256" key="2">
    <source>
        <dbReference type="ARBA" id="ARBA00022475"/>
    </source>
</evidence>
<evidence type="ECO:0000256" key="3">
    <source>
        <dbReference type="ARBA" id="ARBA00022692"/>
    </source>
</evidence>
<evidence type="ECO:0000313" key="9">
    <source>
        <dbReference type="Proteomes" id="UP000183788"/>
    </source>
</evidence>